<accession>A0ABV0SK78</accession>
<gene>
    <name evidence="1" type="ORF">ILYODFUR_010980</name>
</gene>
<evidence type="ECO:0000313" key="2">
    <source>
        <dbReference type="Proteomes" id="UP001482620"/>
    </source>
</evidence>
<dbReference type="Proteomes" id="UP001482620">
    <property type="component" value="Unassembled WGS sequence"/>
</dbReference>
<reference evidence="1 2" key="1">
    <citation type="submission" date="2021-06" db="EMBL/GenBank/DDBJ databases">
        <authorList>
            <person name="Palmer J.M."/>
        </authorList>
    </citation>
    <scope>NUCLEOTIDE SEQUENCE [LARGE SCALE GENOMIC DNA]</scope>
    <source>
        <strain evidence="2">if_2019</strain>
        <tissue evidence="1">Muscle</tissue>
    </source>
</reference>
<sequence>MIFRNSALAVTCGSLLARSAPRDLAAFVCLAIARRESSSAVSMQEAQARTYEESINSVVFFFFFLGVASGNAYMTEIETRNQIMLQGLSQTIDLTESAPFHFHMQNIHSTNLTQLIPW</sequence>
<proteinExistence type="predicted"/>
<dbReference type="EMBL" id="JAHRIQ010000816">
    <property type="protein sequence ID" value="MEQ2220968.1"/>
    <property type="molecule type" value="Genomic_DNA"/>
</dbReference>
<organism evidence="1 2">
    <name type="scientific">Ilyodon furcidens</name>
    <name type="common">goldbreast splitfin</name>
    <dbReference type="NCBI Taxonomy" id="33524"/>
    <lineage>
        <taxon>Eukaryota</taxon>
        <taxon>Metazoa</taxon>
        <taxon>Chordata</taxon>
        <taxon>Craniata</taxon>
        <taxon>Vertebrata</taxon>
        <taxon>Euteleostomi</taxon>
        <taxon>Actinopterygii</taxon>
        <taxon>Neopterygii</taxon>
        <taxon>Teleostei</taxon>
        <taxon>Neoteleostei</taxon>
        <taxon>Acanthomorphata</taxon>
        <taxon>Ovalentaria</taxon>
        <taxon>Atherinomorphae</taxon>
        <taxon>Cyprinodontiformes</taxon>
        <taxon>Goodeidae</taxon>
        <taxon>Ilyodon</taxon>
    </lineage>
</organism>
<keyword evidence="2" id="KW-1185">Reference proteome</keyword>
<comment type="caution">
    <text evidence="1">The sequence shown here is derived from an EMBL/GenBank/DDBJ whole genome shotgun (WGS) entry which is preliminary data.</text>
</comment>
<name>A0ABV0SK78_9TELE</name>
<protein>
    <submittedName>
        <fullName evidence="1">Uncharacterized protein</fullName>
    </submittedName>
</protein>
<evidence type="ECO:0000313" key="1">
    <source>
        <dbReference type="EMBL" id="MEQ2220968.1"/>
    </source>
</evidence>